<dbReference type="AlphaFoldDB" id="A0A0L6VCH6"/>
<dbReference type="InterPro" id="IPR036412">
    <property type="entry name" value="HAD-like_sf"/>
</dbReference>
<dbReference type="FunFam" id="1.10.150.240:FF:000001">
    <property type="entry name" value="Haloacid dehalogenase-like hydrolase domain"/>
    <property type="match status" value="1"/>
</dbReference>
<dbReference type="VEuPathDB" id="FungiDB:VP01_1936g2"/>
<dbReference type="InterPro" id="IPR023214">
    <property type="entry name" value="HAD_sf"/>
</dbReference>
<proteinExistence type="predicted"/>
<dbReference type="OrthoDB" id="40579at2759"/>
<dbReference type="SUPFAM" id="SSF56784">
    <property type="entry name" value="HAD-like"/>
    <property type="match status" value="1"/>
</dbReference>
<dbReference type="EMBL" id="LAVV01006766">
    <property type="protein sequence ID" value="KNZ58404.1"/>
    <property type="molecule type" value="Genomic_DNA"/>
</dbReference>
<feature type="compositionally biased region" description="Low complexity" evidence="1">
    <location>
        <begin position="25"/>
        <end position="38"/>
    </location>
</feature>
<dbReference type="STRING" id="27349.A0A0L6VCH6"/>
<reference evidence="2 3" key="1">
    <citation type="submission" date="2015-08" db="EMBL/GenBank/DDBJ databases">
        <title>Next Generation Sequencing and Analysis of the Genome of Puccinia sorghi L Schw, the Causal Agent of Maize Common Rust.</title>
        <authorList>
            <person name="Rochi L."/>
            <person name="Burguener G."/>
            <person name="Darino M."/>
            <person name="Turjanski A."/>
            <person name="Kreff E."/>
            <person name="Dieguez M.J."/>
            <person name="Sacco F."/>
        </authorList>
    </citation>
    <scope>NUCLEOTIDE SEQUENCE [LARGE SCALE GENOMIC DNA]</scope>
    <source>
        <strain evidence="2 3">RO10H11247</strain>
    </source>
</reference>
<dbReference type="Gene3D" id="3.40.50.1000">
    <property type="entry name" value="HAD superfamily/HAD-like"/>
    <property type="match status" value="1"/>
</dbReference>
<dbReference type="Gene3D" id="1.10.150.240">
    <property type="entry name" value="Putative phosphatase, domain 2"/>
    <property type="match status" value="1"/>
</dbReference>
<dbReference type="SFLD" id="SFLDS00003">
    <property type="entry name" value="Haloacid_Dehalogenase"/>
    <property type="match status" value="1"/>
</dbReference>
<organism evidence="2 3">
    <name type="scientific">Puccinia sorghi</name>
    <dbReference type="NCBI Taxonomy" id="27349"/>
    <lineage>
        <taxon>Eukaryota</taxon>
        <taxon>Fungi</taxon>
        <taxon>Dikarya</taxon>
        <taxon>Basidiomycota</taxon>
        <taxon>Pucciniomycotina</taxon>
        <taxon>Pucciniomycetes</taxon>
        <taxon>Pucciniales</taxon>
        <taxon>Pucciniaceae</taxon>
        <taxon>Puccinia</taxon>
    </lineage>
</organism>
<dbReference type="SFLD" id="SFLDG01129">
    <property type="entry name" value="C1.5:_HAD__Beta-PGM__Phosphata"/>
    <property type="match status" value="1"/>
</dbReference>
<feature type="region of interest" description="Disordered" evidence="1">
    <location>
        <begin position="18"/>
        <end position="50"/>
    </location>
</feature>
<dbReference type="Proteomes" id="UP000037035">
    <property type="component" value="Unassembled WGS sequence"/>
</dbReference>
<evidence type="ECO:0000313" key="3">
    <source>
        <dbReference type="Proteomes" id="UP000037035"/>
    </source>
</evidence>
<comment type="caution">
    <text evidence="2">The sequence shown here is derived from an EMBL/GenBank/DDBJ whole genome shotgun (WGS) entry which is preliminary data.</text>
</comment>
<dbReference type="GO" id="GO:0016791">
    <property type="term" value="F:phosphatase activity"/>
    <property type="evidence" value="ECO:0007669"/>
    <property type="project" value="TreeGrafter"/>
</dbReference>
<sequence>MSKRYKIYLEGLPEPLRRGECSNSGTARGPARTLAAAANPKKTDTATNSSLMGPPAQIKAVIFDMVSHPSIDGLLLDSEVSYHYQRLYTQVTNEILAPYNKQLTWEIKAMLMGRPSEESARILIERTGIPLSSDELLALFASRQRTLFPSVQTMPGALKLVQHLRKSNIPIAIATGSNSVNYKLKSESQPELFSAFEGKVICGDDAELKRGKPHPDPFLLAATRHLGMKIERDPVTGFLEPPLADQLEPDALRPDQILVFEDGMAGVQAATAAGMKVVWVPDPELKVLLTQQHHHQPAVTADQLLNSLLEWNGADWNLPPFES</sequence>
<accession>A0A0L6VCH6</accession>
<evidence type="ECO:0000313" key="2">
    <source>
        <dbReference type="EMBL" id="KNZ58404.1"/>
    </source>
</evidence>
<evidence type="ECO:0000256" key="1">
    <source>
        <dbReference type="SAM" id="MobiDB-lite"/>
    </source>
</evidence>
<dbReference type="PANTHER" id="PTHR18901:SF38">
    <property type="entry name" value="PSEUDOURIDINE-5'-PHOSPHATASE"/>
    <property type="match status" value="1"/>
</dbReference>
<name>A0A0L6VCH6_9BASI</name>
<dbReference type="InterPro" id="IPR023198">
    <property type="entry name" value="PGP-like_dom2"/>
</dbReference>
<dbReference type="Pfam" id="PF00702">
    <property type="entry name" value="Hydrolase"/>
    <property type="match status" value="1"/>
</dbReference>
<dbReference type="PANTHER" id="PTHR18901">
    <property type="entry name" value="2-DEOXYGLUCOSE-6-PHOSPHATE PHOSPHATASE 2"/>
    <property type="match status" value="1"/>
</dbReference>
<gene>
    <name evidence="2" type="ORF">VP01_1936g2</name>
</gene>
<keyword evidence="3" id="KW-1185">Reference proteome</keyword>
<protein>
    <submittedName>
        <fullName evidence="2">Uncharacterized protein</fullName>
    </submittedName>
</protein>